<feature type="binding site" evidence="14">
    <location>
        <position position="442"/>
    </location>
    <ligand>
        <name>Zn(2+)</name>
        <dbReference type="ChEBI" id="CHEBI:29105"/>
    </ligand>
</feature>
<dbReference type="GeneID" id="119739548"/>
<name>A0A914B3S3_PATMI</name>
<dbReference type="GO" id="GO:0031510">
    <property type="term" value="C:SUMO activating enzyme complex"/>
    <property type="evidence" value="ECO:0007669"/>
    <property type="project" value="UniProtKB-UniRule"/>
</dbReference>
<evidence type="ECO:0000256" key="6">
    <source>
        <dbReference type="ARBA" id="ARBA00022741"/>
    </source>
</evidence>
<dbReference type="GO" id="GO:0016740">
    <property type="term" value="F:transferase activity"/>
    <property type="evidence" value="ECO:0007669"/>
    <property type="project" value="UniProtKB-KW"/>
</dbReference>
<evidence type="ECO:0000256" key="15">
    <source>
        <dbReference type="PROSITE-ProRule" id="PRU10132"/>
    </source>
</evidence>
<protein>
    <recommendedName>
        <fullName evidence="11">SUMO-activating enzyme subunit</fullName>
    </recommendedName>
</protein>
<dbReference type="InterPro" id="IPR035985">
    <property type="entry name" value="Ubiquitin-activating_enz"/>
</dbReference>
<dbReference type="PANTHER" id="PTHR10953">
    <property type="entry name" value="UBIQUITIN-ACTIVATING ENZYME E1"/>
    <property type="match status" value="1"/>
</dbReference>
<dbReference type="Pfam" id="PF00899">
    <property type="entry name" value="ThiF"/>
    <property type="match status" value="1"/>
</dbReference>
<dbReference type="GO" id="GO:0005524">
    <property type="term" value="F:ATP binding"/>
    <property type="evidence" value="ECO:0007669"/>
    <property type="project" value="UniProtKB-UniRule"/>
</dbReference>
<dbReference type="OrthoDB" id="10255449at2759"/>
<dbReference type="InterPro" id="IPR028077">
    <property type="entry name" value="UAE_UbL_dom"/>
</dbReference>
<dbReference type="RefSeq" id="XP_038070454.1">
    <property type="nucleotide sequence ID" value="XM_038214526.1"/>
</dbReference>
<dbReference type="FunFam" id="3.40.50.720:FF:000864">
    <property type="entry name" value="SUMO-activating enzyme subunit"/>
    <property type="match status" value="1"/>
</dbReference>
<dbReference type="PIRSF" id="PIRSF039133">
    <property type="entry name" value="SUMO_E1B"/>
    <property type="match status" value="1"/>
</dbReference>
<comment type="subunit">
    <text evidence="11">Heterodimer.</text>
</comment>
<keyword evidence="20" id="KW-1185">Reference proteome</keyword>
<evidence type="ECO:0000256" key="8">
    <source>
        <dbReference type="ARBA" id="ARBA00022833"/>
    </source>
</evidence>
<keyword evidence="8 11" id="KW-0862">Zinc</keyword>
<evidence type="ECO:0000313" key="19">
    <source>
        <dbReference type="EnsemblMetazoa" id="XP_038070454.1"/>
    </source>
</evidence>
<evidence type="ECO:0000313" key="20">
    <source>
        <dbReference type="Proteomes" id="UP000887568"/>
    </source>
</evidence>
<dbReference type="InterPro" id="IPR023318">
    <property type="entry name" value="Ub_act_enz_dom_a_sf"/>
</dbReference>
<dbReference type="AlphaFoldDB" id="A0A914B3S3"/>
<feature type="binding site" evidence="13">
    <location>
        <begin position="119"/>
        <end position="124"/>
    </location>
    <ligand>
        <name>ATP</name>
        <dbReference type="ChEBI" id="CHEBI:30616"/>
    </ligand>
</feature>
<evidence type="ECO:0000256" key="12">
    <source>
        <dbReference type="PIRSR" id="PIRSR039133-1"/>
    </source>
</evidence>
<dbReference type="PANTHER" id="PTHR10953:SF5">
    <property type="entry name" value="SUMO-ACTIVATING ENZYME SUBUNIT 2"/>
    <property type="match status" value="1"/>
</dbReference>
<proteinExistence type="inferred from homology"/>
<dbReference type="FunFam" id="3.40.50.720:FF:000618">
    <property type="entry name" value="SUMO-activating enzyme subunit 2"/>
    <property type="match status" value="1"/>
</dbReference>
<reference evidence="19" key="1">
    <citation type="submission" date="2022-11" db="UniProtKB">
        <authorList>
            <consortium name="EnsemblMetazoa"/>
        </authorList>
    </citation>
    <scope>IDENTIFICATION</scope>
</reference>
<dbReference type="InterPro" id="IPR000594">
    <property type="entry name" value="ThiF_NAD_FAD-bd"/>
</dbReference>
<keyword evidence="6 11" id="KW-0547">Nucleotide-binding</keyword>
<dbReference type="FunFam" id="3.50.50.80:FF:000002">
    <property type="entry name" value="SUMO-activating enzyme subunit 2"/>
    <property type="match status" value="1"/>
</dbReference>
<feature type="compositionally biased region" description="Acidic residues" evidence="16">
    <location>
        <begin position="598"/>
        <end position="616"/>
    </location>
</feature>
<feature type="binding site" evidence="13">
    <location>
        <begin position="97"/>
        <end position="98"/>
    </location>
    <ligand>
        <name>ATP</name>
        <dbReference type="ChEBI" id="CHEBI:30616"/>
    </ligand>
</feature>
<feature type="binding site" evidence="13">
    <location>
        <position position="50"/>
    </location>
    <ligand>
        <name>ATP</name>
        <dbReference type="ChEBI" id="CHEBI:30616"/>
    </ligand>
</feature>
<dbReference type="CTD" id="10054"/>
<feature type="binding site" evidence="13">
    <location>
        <begin position="58"/>
        <end position="61"/>
    </location>
    <ligand>
        <name>ATP</name>
        <dbReference type="ChEBI" id="CHEBI:30616"/>
    </ligand>
</feature>
<evidence type="ECO:0000259" key="18">
    <source>
        <dbReference type="Pfam" id="PF14732"/>
    </source>
</evidence>
<evidence type="ECO:0000256" key="11">
    <source>
        <dbReference type="PIRNR" id="PIRNR039133"/>
    </source>
</evidence>
<evidence type="ECO:0000256" key="14">
    <source>
        <dbReference type="PIRSR" id="PIRSR039133-3"/>
    </source>
</evidence>
<feature type="compositionally biased region" description="Acidic residues" evidence="16">
    <location>
        <begin position="660"/>
        <end position="673"/>
    </location>
</feature>
<dbReference type="EnsemblMetazoa" id="XM_038214526.1">
    <property type="protein sequence ID" value="XP_038070454.1"/>
    <property type="gene ID" value="LOC119739548"/>
</dbReference>
<evidence type="ECO:0000256" key="4">
    <source>
        <dbReference type="ARBA" id="ARBA00022679"/>
    </source>
</evidence>
<feature type="domain" description="Ubiquitin/SUMO-activating enzyme ubiquitin-like" evidence="18">
    <location>
        <begin position="450"/>
        <end position="536"/>
    </location>
</feature>
<feature type="compositionally biased region" description="Polar residues" evidence="16">
    <location>
        <begin position="553"/>
        <end position="569"/>
    </location>
</feature>
<keyword evidence="9 11" id="KW-0067">ATP-binding</keyword>
<dbReference type="Pfam" id="PF14732">
    <property type="entry name" value="UAE_UbL"/>
    <property type="match status" value="1"/>
</dbReference>
<evidence type="ECO:0000256" key="10">
    <source>
        <dbReference type="ARBA" id="ARBA00023242"/>
    </source>
</evidence>
<dbReference type="FunFam" id="1.10.10.520:FF:000002">
    <property type="entry name" value="SUMO-activating enzyme subunit 2"/>
    <property type="match status" value="1"/>
</dbReference>
<keyword evidence="7 11" id="KW-0833">Ubl conjugation pathway</keyword>
<dbReference type="CDD" id="cd01489">
    <property type="entry name" value="Uba2_SUMO"/>
    <property type="match status" value="1"/>
</dbReference>
<dbReference type="InterPro" id="IPR045886">
    <property type="entry name" value="ThiF/MoeB/HesA"/>
</dbReference>
<dbReference type="Proteomes" id="UP000887568">
    <property type="component" value="Unplaced"/>
</dbReference>
<feature type="region of interest" description="Disordered" evidence="16">
    <location>
        <begin position="201"/>
        <end position="240"/>
    </location>
</feature>
<evidence type="ECO:0000256" key="7">
    <source>
        <dbReference type="ARBA" id="ARBA00022786"/>
    </source>
</evidence>
<dbReference type="GO" id="GO:0019948">
    <property type="term" value="F:SUMO activating enzyme activity"/>
    <property type="evidence" value="ECO:0007669"/>
    <property type="project" value="UniProtKB-UniRule"/>
</dbReference>
<feature type="region of interest" description="Disordered" evidence="16">
    <location>
        <begin position="540"/>
        <end position="673"/>
    </location>
</feature>
<dbReference type="Gene3D" id="3.50.50.80">
    <property type="entry name" value="Ubiquitin-activating enzyme E1, inactive adenylation domain, subdomain 1"/>
    <property type="match status" value="1"/>
</dbReference>
<feature type="active site" description="Glycyl thioester intermediate" evidence="12 15">
    <location>
        <position position="175"/>
    </location>
</feature>
<keyword evidence="4" id="KW-0808">Transferase</keyword>
<evidence type="ECO:0000256" key="2">
    <source>
        <dbReference type="ARBA" id="ARBA00004718"/>
    </source>
</evidence>
<evidence type="ECO:0000256" key="5">
    <source>
        <dbReference type="ARBA" id="ARBA00022723"/>
    </source>
</evidence>
<dbReference type="SUPFAM" id="SSF69572">
    <property type="entry name" value="Activating enzymes of the ubiquitin-like proteins"/>
    <property type="match status" value="1"/>
</dbReference>
<organism evidence="19 20">
    <name type="scientific">Patiria miniata</name>
    <name type="common">Bat star</name>
    <name type="synonym">Asterina miniata</name>
    <dbReference type="NCBI Taxonomy" id="46514"/>
    <lineage>
        <taxon>Eukaryota</taxon>
        <taxon>Metazoa</taxon>
        <taxon>Echinodermata</taxon>
        <taxon>Eleutherozoa</taxon>
        <taxon>Asterozoa</taxon>
        <taxon>Asteroidea</taxon>
        <taxon>Valvatacea</taxon>
        <taxon>Valvatida</taxon>
        <taxon>Asterinidae</taxon>
        <taxon>Patiria</taxon>
    </lineage>
</organism>
<dbReference type="PROSITE" id="PS51257">
    <property type="entry name" value="PROKAR_LIPOPROTEIN"/>
    <property type="match status" value="1"/>
</dbReference>
<evidence type="ECO:0000256" key="13">
    <source>
        <dbReference type="PIRSR" id="PIRSR039133-2"/>
    </source>
</evidence>
<dbReference type="InterPro" id="IPR030661">
    <property type="entry name" value="Uba2"/>
</dbReference>
<dbReference type="GO" id="GO:0016925">
    <property type="term" value="P:protein sumoylation"/>
    <property type="evidence" value="ECO:0007669"/>
    <property type="project" value="UniProtKB-UniRule"/>
</dbReference>
<dbReference type="Gene3D" id="3.10.290.20">
    <property type="entry name" value="Ubiquitin-like 2 activating enzyme e1b. Chain: B, domain 3"/>
    <property type="match status" value="1"/>
</dbReference>
<keyword evidence="5 11" id="KW-0479">Metal-binding</keyword>
<dbReference type="OMA" id="TPSEHIH"/>
<evidence type="ECO:0000256" key="16">
    <source>
        <dbReference type="SAM" id="MobiDB-lite"/>
    </source>
</evidence>
<sequence length="673" mass="74611">MAACVRGILPEDVAEMVSACRVLVVGAGGIGCELLKNLVLTGFQDIVVIDLDTIDVSNLNRQFLFHKKHVGKSKAEVAKESALRFNPNAKIDARHDSITTPEYNREFFMQFTLVMNALDNRAARNHVNRMCLAADVPLIESGSGGYLGQVAVIKKGFTECYECLPQQAQKSFPGCTIRNTPSEPIHCIVWAKHLFNQLFGEEDPDQDVSPDTADPEAAGDAGQDSMNSDPPKDGGVGGVERTSTRAWAESTEYNAQKLFKKLFHDDVKYLLSMDKLWQKRRPPVPLDWEDLPQEQDLEQNENQESTLLHDQRKLSIRDCVSMFKDSLDSLKQLYKERGELVWDKDEEPAMDFVTCASNIRAYIFGIARNTRFTIKSMAGNIIPAIATTNAIVAGLIVMEALKVLRGRLDQCKMIFLKRTANERNKLFLTCPLDKPNPKCYVCAPKPEASVKLNLSTMTVKGLEEKIFKQEFGMIAPDVEIDDGRGLILISSEEGETEDNNFKVLGQFMRSGVQLKADDFLQNYQLTLNVTHCDKLEDEKEFEVMDRSAASEPQPLQSTEDQLPSGTSDEAQPGTSTNGTRTPSTTSNTNDGQAGPAPGDDDDDDLVMLDEEEEEMDQASAIQKTMPVSKKRRLSSGEGGAGVMTSPTPAKKAKMVPSVNEQEDDEDYLIVLDD</sequence>
<feature type="binding site" evidence="13">
    <location>
        <position position="74"/>
    </location>
    <ligand>
        <name>ATP</name>
        <dbReference type="ChEBI" id="CHEBI:30616"/>
    </ligand>
</feature>
<feature type="compositionally biased region" description="Low complexity" evidence="16">
    <location>
        <begin position="572"/>
        <end position="589"/>
    </location>
</feature>
<comment type="subcellular location">
    <subcellularLocation>
        <location evidence="1">Nucleus</location>
    </subcellularLocation>
</comment>
<evidence type="ECO:0000256" key="1">
    <source>
        <dbReference type="ARBA" id="ARBA00004123"/>
    </source>
</evidence>
<dbReference type="PROSITE" id="PS00865">
    <property type="entry name" value="UBIQUITIN_ACTIVAT_2"/>
    <property type="match status" value="1"/>
</dbReference>
<comment type="similarity">
    <text evidence="3 11">Belongs to the ubiquitin-activating E1 family.</text>
</comment>
<dbReference type="GO" id="GO:0005737">
    <property type="term" value="C:cytoplasm"/>
    <property type="evidence" value="ECO:0007669"/>
    <property type="project" value="TreeGrafter"/>
</dbReference>
<feature type="binding site" evidence="13">
    <location>
        <begin position="26"/>
        <end position="31"/>
    </location>
    <ligand>
        <name>ATP</name>
        <dbReference type="ChEBI" id="CHEBI:30616"/>
    </ligand>
</feature>
<feature type="domain" description="THIF-type NAD/FAD binding fold" evidence="17">
    <location>
        <begin position="10"/>
        <end position="440"/>
    </location>
</feature>
<accession>A0A914B3S3</accession>
<comment type="pathway">
    <text evidence="2 11">Protein modification; protein sumoylation.</text>
</comment>
<feature type="binding site" evidence="14">
    <location>
        <position position="163"/>
    </location>
    <ligand>
        <name>Zn(2+)</name>
        <dbReference type="ChEBI" id="CHEBI:29105"/>
    </ligand>
</feature>
<evidence type="ECO:0000256" key="9">
    <source>
        <dbReference type="ARBA" id="ARBA00022840"/>
    </source>
</evidence>
<evidence type="ECO:0000259" key="17">
    <source>
        <dbReference type="Pfam" id="PF00899"/>
    </source>
</evidence>
<feature type="binding site" evidence="14">
    <location>
        <position position="439"/>
    </location>
    <ligand>
        <name>Zn(2+)</name>
        <dbReference type="ChEBI" id="CHEBI:29105"/>
    </ligand>
</feature>
<dbReference type="Gene3D" id="1.10.10.520">
    <property type="entry name" value="Ubiquitin activating enzymes (Uba3). Chain: B, domain 2"/>
    <property type="match status" value="1"/>
</dbReference>
<feature type="binding site" evidence="14">
    <location>
        <position position="160"/>
    </location>
    <ligand>
        <name>Zn(2+)</name>
        <dbReference type="ChEBI" id="CHEBI:29105"/>
    </ligand>
</feature>
<dbReference type="InterPro" id="IPR042449">
    <property type="entry name" value="Ub-E1_IAD_1"/>
</dbReference>
<evidence type="ECO:0000256" key="3">
    <source>
        <dbReference type="ARBA" id="ARBA00005673"/>
    </source>
</evidence>
<dbReference type="GO" id="GO:0046872">
    <property type="term" value="F:metal ion binding"/>
    <property type="evidence" value="ECO:0007669"/>
    <property type="project" value="UniProtKB-KW"/>
</dbReference>
<dbReference type="InterPro" id="IPR033127">
    <property type="entry name" value="UBQ-activ_enz_E1_Cys_AS"/>
</dbReference>
<keyword evidence="10" id="KW-0539">Nucleus</keyword>